<evidence type="ECO:0000256" key="7">
    <source>
        <dbReference type="ARBA" id="ARBA00023157"/>
    </source>
</evidence>
<dbReference type="OrthoDB" id="4567948at2"/>
<evidence type="ECO:0000256" key="6">
    <source>
        <dbReference type="ARBA" id="ARBA00022900"/>
    </source>
</evidence>
<evidence type="ECO:0000259" key="9">
    <source>
        <dbReference type="Pfam" id="PF00720"/>
    </source>
</evidence>
<dbReference type="GO" id="GO:0005576">
    <property type="term" value="C:extracellular region"/>
    <property type="evidence" value="ECO:0007669"/>
    <property type="project" value="UniProtKB-SubCell"/>
</dbReference>
<dbReference type="Gene3D" id="3.30.350.10">
    <property type="entry name" value="Subtilisin inhibitor-like"/>
    <property type="match status" value="1"/>
</dbReference>
<dbReference type="InterPro" id="IPR000691">
    <property type="entry name" value="Prot_inh_I16_SSI"/>
</dbReference>
<keyword evidence="4" id="KW-0964">Secreted</keyword>
<evidence type="ECO:0000256" key="8">
    <source>
        <dbReference type="RuleBase" id="RU003471"/>
    </source>
</evidence>
<feature type="domain" description="Subtilisin inhibitor" evidence="9">
    <location>
        <begin position="41"/>
        <end position="110"/>
    </location>
</feature>
<name>A0A1H3HCA9_9PSEU</name>
<dbReference type="InterPro" id="IPR036819">
    <property type="entry name" value="Subtilisin_inhibitor-like_sf"/>
</dbReference>
<proteinExistence type="inferred from homology"/>
<sequence length="125" mass="12686">MAIFETITAVALAAASLAGPASPENASYALRLSQTDSSGGYARATLTCKEPAGSVKDPAKACAVLEAAGGKFSAIEEASTACPLNFAPVTVAVTGRWNGEAVDYKNEFPNACNASNATQGIFPLK</sequence>
<evidence type="ECO:0000256" key="1">
    <source>
        <dbReference type="ARBA" id="ARBA00004613"/>
    </source>
</evidence>
<dbReference type="Pfam" id="PF00720">
    <property type="entry name" value="SSI"/>
    <property type="match status" value="1"/>
</dbReference>
<dbReference type="PRINTS" id="PR00294">
    <property type="entry name" value="SSBTLNINHBTR"/>
</dbReference>
<reference evidence="10 11" key="1">
    <citation type="submission" date="2016-10" db="EMBL/GenBank/DDBJ databases">
        <authorList>
            <person name="de Groot N.N."/>
        </authorList>
    </citation>
    <scope>NUCLEOTIDE SEQUENCE [LARGE SCALE GENOMIC DNA]</scope>
    <source>
        <strain evidence="10 11">CPCC 202699</strain>
    </source>
</reference>
<dbReference type="Proteomes" id="UP000199515">
    <property type="component" value="Unassembled WGS sequence"/>
</dbReference>
<comment type="subcellular location">
    <subcellularLocation>
        <location evidence="1">Secreted</location>
    </subcellularLocation>
</comment>
<evidence type="ECO:0000313" key="11">
    <source>
        <dbReference type="Proteomes" id="UP000199515"/>
    </source>
</evidence>
<keyword evidence="11" id="KW-1185">Reference proteome</keyword>
<keyword evidence="6 8" id="KW-0722">Serine protease inhibitor</keyword>
<dbReference type="STRING" id="589385.SAMN05421504_104587"/>
<dbReference type="AlphaFoldDB" id="A0A1H3HCA9"/>
<keyword evidence="5 8" id="KW-0646">Protease inhibitor</keyword>
<dbReference type="SUPFAM" id="SSF55399">
    <property type="entry name" value="Subtilisin inhibitor"/>
    <property type="match status" value="1"/>
</dbReference>
<gene>
    <name evidence="10" type="ORF">SAMN05421504_104587</name>
</gene>
<comment type="similarity">
    <text evidence="2 8">Belongs to the protease inhibitor I16 (SSI) family.</text>
</comment>
<evidence type="ECO:0000256" key="4">
    <source>
        <dbReference type="ARBA" id="ARBA00022525"/>
    </source>
</evidence>
<evidence type="ECO:0000313" key="10">
    <source>
        <dbReference type="EMBL" id="SDY12508.1"/>
    </source>
</evidence>
<evidence type="ECO:0000256" key="3">
    <source>
        <dbReference type="ARBA" id="ARBA00011738"/>
    </source>
</evidence>
<dbReference type="GO" id="GO:0004867">
    <property type="term" value="F:serine-type endopeptidase inhibitor activity"/>
    <property type="evidence" value="ECO:0007669"/>
    <property type="project" value="UniProtKB-KW"/>
</dbReference>
<evidence type="ECO:0000256" key="5">
    <source>
        <dbReference type="ARBA" id="ARBA00022690"/>
    </source>
</evidence>
<protein>
    <submittedName>
        <fullName evidence="10">Subtilisin inhibitor-like</fullName>
    </submittedName>
</protein>
<dbReference type="InterPro" id="IPR023549">
    <property type="entry name" value="Subtilisin_inhibitor"/>
</dbReference>
<keyword evidence="7" id="KW-1015">Disulfide bond</keyword>
<accession>A0A1H3HCA9</accession>
<comment type="subunit">
    <text evidence="3">Homodimer.</text>
</comment>
<organism evidence="10 11">
    <name type="scientific">Amycolatopsis xylanica</name>
    <dbReference type="NCBI Taxonomy" id="589385"/>
    <lineage>
        <taxon>Bacteria</taxon>
        <taxon>Bacillati</taxon>
        <taxon>Actinomycetota</taxon>
        <taxon>Actinomycetes</taxon>
        <taxon>Pseudonocardiales</taxon>
        <taxon>Pseudonocardiaceae</taxon>
        <taxon>Amycolatopsis</taxon>
    </lineage>
</organism>
<dbReference type="EMBL" id="FNON01000004">
    <property type="protein sequence ID" value="SDY12508.1"/>
    <property type="molecule type" value="Genomic_DNA"/>
</dbReference>
<dbReference type="RefSeq" id="WP_091291532.1">
    <property type="nucleotide sequence ID" value="NZ_FNON01000004.1"/>
</dbReference>
<evidence type="ECO:0000256" key="2">
    <source>
        <dbReference type="ARBA" id="ARBA00010472"/>
    </source>
</evidence>